<keyword evidence="1" id="KW-0732">Signal</keyword>
<feature type="signal peptide" evidence="1">
    <location>
        <begin position="1"/>
        <end position="19"/>
    </location>
</feature>
<sequence length="184" mass="21481">MKQNILILLLLFSFSLSKAQQKEYLQKLNDCINERVNLKIKKMYGIDSFDYYKLINKVEAVVFNNPNKEGYMEYVKKIESGNFSKNKLIEEGLDEMNRTGFFVSTHIVDILNNCPYIALNANQLGETPMSKRQKVIEQSYSNSNAKNTLIDYFNLTSIKDFEHIEFRSPILIMILANYLKLNPR</sequence>
<evidence type="ECO:0000313" key="2">
    <source>
        <dbReference type="EMBL" id="NER14553.1"/>
    </source>
</evidence>
<evidence type="ECO:0000256" key="1">
    <source>
        <dbReference type="SAM" id="SignalP"/>
    </source>
</evidence>
<keyword evidence="3" id="KW-1185">Reference proteome</keyword>
<gene>
    <name evidence="2" type="ORF">GWK08_13950</name>
</gene>
<name>A0A6P0UUQ8_9FLAO</name>
<feature type="chain" id="PRO_5026952238" evidence="1">
    <location>
        <begin position="20"/>
        <end position="184"/>
    </location>
</feature>
<dbReference type="AlphaFoldDB" id="A0A6P0UUQ8"/>
<dbReference type="EMBL" id="JAABOO010000003">
    <property type="protein sequence ID" value="NER14553.1"/>
    <property type="molecule type" value="Genomic_DNA"/>
</dbReference>
<accession>A0A6P0UUQ8</accession>
<reference evidence="2 3" key="1">
    <citation type="submission" date="2020-01" db="EMBL/GenBank/DDBJ databases">
        <title>Leptobacterium flavescens.</title>
        <authorList>
            <person name="Wang G."/>
        </authorList>
    </citation>
    <scope>NUCLEOTIDE SEQUENCE [LARGE SCALE GENOMIC DNA]</scope>
    <source>
        <strain evidence="2 3">KCTC 22160</strain>
    </source>
</reference>
<dbReference type="RefSeq" id="WP_163607839.1">
    <property type="nucleotide sequence ID" value="NZ_JAABOO010000003.1"/>
</dbReference>
<protein>
    <submittedName>
        <fullName evidence="2">Uncharacterized protein</fullName>
    </submittedName>
</protein>
<proteinExistence type="predicted"/>
<comment type="caution">
    <text evidence="2">The sequence shown here is derived from an EMBL/GenBank/DDBJ whole genome shotgun (WGS) entry which is preliminary data.</text>
</comment>
<dbReference type="Proteomes" id="UP000468581">
    <property type="component" value="Unassembled WGS sequence"/>
</dbReference>
<evidence type="ECO:0000313" key="3">
    <source>
        <dbReference type="Proteomes" id="UP000468581"/>
    </source>
</evidence>
<organism evidence="2 3">
    <name type="scientific">Leptobacterium flavescens</name>
    <dbReference type="NCBI Taxonomy" id="472055"/>
    <lineage>
        <taxon>Bacteria</taxon>
        <taxon>Pseudomonadati</taxon>
        <taxon>Bacteroidota</taxon>
        <taxon>Flavobacteriia</taxon>
        <taxon>Flavobacteriales</taxon>
        <taxon>Flavobacteriaceae</taxon>
        <taxon>Leptobacterium</taxon>
    </lineage>
</organism>